<keyword evidence="3" id="KW-1185">Reference proteome</keyword>
<dbReference type="Pfam" id="PF18602">
    <property type="entry name" value="Rap1a"/>
    <property type="match status" value="1"/>
</dbReference>
<evidence type="ECO:0000313" key="3">
    <source>
        <dbReference type="Proteomes" id="UP000515240"/>
    </source>
</evidence>
<accession>A0A7G5EF35</accession>
<name>A0A7G5EF35_9BURK</name>
<evidence type="ECO:0000259" key="1">
    <source>
        <dbReference type="Pfam" id="PF18602"/>
    </source>
</evidence>
<gene>
    <name evidence="2" type="ORF">HS961_07010</name>
</gene>
<dbReference type="InterPro" id="IPR041238">
    <property type="entry name" value="Rap1a"/>
</dbReference>
<protein>
    <recommendedName>
        <fullName evidence="1">Rap1a immunity protein domain-containing protein</fullName>
    </recommendedName>
</protein>
<sequence length="56" mass="6162">MGDVVGLFCTPNQAPLSQVIDVVFVYLEKNPKDRHDTALVLINHALVKAFPCPAKK</sequence>
<proteinExistence type="predicted"/>
<dbReference type="Proteomes" id="UP000515240">
    <property type="component" value="Chromosome"/>
</dbReference>
<dbReference type="Gene3D" id="1.10.890.40">
    <property type="match status" value="1"/>
</dbReference>
<organism evidence="2 3">
    <name type="scientific">Comamonas piscis</name>
    <dbReference type="NCBI Taxonomy" id="1562974"/>
    <lineage>
        <taxon>Bacteria</taxon>
        <taxon>Pseudomonadati</taxon>
        <taxon>Pseudomonadota</taxon>
        <taxon>Betaproteobacteria</taxon>
        <taxon>Burkholderiales</taxon>
        <taxon>Comamonadaceae</taxon>
        <taxon>Comamonas</taxon>
    </lineage>
</organism>
<dbReference type="KEGG" id="cpis:HS961_07010"/>
<reference evidence="2 3" key="1">
    <citation type="journal article" date="2020" name="G3 (Bethesda)">
        <title>CeMbio - The Caenorhabditis elegans Microbiome Resource.</title>
        <authorList>
            <person name="Dirksen P."/>
            <person name="Assie A."/>
            <person name="Zimmermann J."/>
            <person name="Zhang F."/>
            <person name="Tietje A.M."/>
            <person name="Marsh S.A."/>
            <person name="Felix M.A."/>
            <person name="Shapira M."/>
            <person name="Kaleta C."/>
            <person name="Schulenburg H."/>
            <person name="Samuel B."/>
        </authorList>
    </citation>
    <scope>NUCLEOTIDE SEQUENCE [LARGE SCALE GENOMIC DNA]</scope>
    <source>
        <strain evidence="2 3">BIGb0172</strain>
    </source>
</reference>
<dbReference type="AlphaFoldDB" id="A0A7G5EF35"/>
<feature type="domain" description="Rap1a immunity protein" evidence="1">
    <location>
        <begin position="7"/>
        <end position="52"/>
    </location>
</feature>
<dbReference type="EMBL" id="CP058554">
    <property type="protein sequence ID" value="QMV72610.1"/>
    <property type="molecule type" value="Genomic_DNA"/>
</dbReference>
<evidence type="ECO:0000313" key="2">
    <source>
        <dbReference type="EMBL" id="QMV72610.1"/>
    </source>
</evidence>